<dbReference type="PANTHER" id="PTHR28173">
    <property type="entry name" value="RIBONUCLEASES P/MRP PROTEIN SUBUNIT POP8"/>
    <property type="match status" value="1"/>
</dbReference>
<feature type="domain" description="Ribonucleases P/MRP subunit Pop8-like" evidence="2">
    <location>
        <begin position="56"/>
        <end position="142"/>
    </location>
</feature>
<dbReference type="GO" id="GO:0000171">
    <property type="term" value="F:ribonuclease MRP activity"/>
    <property type="evidence" value="ECO:0007669"/>
    <property type="project" value="TreeGrafter"/>
</dbReference>
<dbReference type="EMBL" id="JAKJXP020000003">
    <property type="protein sequence ID" value="KAK7757209.1"/>
    <property type="molecule type" value="Genomic_DNA"/>
</dbReference>
<dbReference type="GO" id="GO:0034965">
    <property type="term" value="P:intronic box C/D snoRNA processing"/>
    <property type="evidence" value="ECO:0007669"/>
    <property type="project" value="TreeGrafter"/>
</dbReference>
<reference evidence="3 4" key="1">
    <citation type="submission" date="2024-02" db="EMBL/GenBank/DDBJ databases">
        <title>De novo assembly and annotation of 12 fungi associated with fruit tree decline syndrome in Ontario, Canada.</title>
        <authorList>
            <person name="Sulman M."/>
            <person name="Ellouze W."/>
            <person name="Ilyukhin E."/>
        </authorList>
    </citation>
    <scope>NUCLEOTIDE SEQUENCE [LARGE SCALE GENOMIC DNA]</scope>
    <source>
        <strain evidence="3 4">M11/M66-122</strain>
    </source>
</reference>
<evidence type="ECO:0000313" key="3">
    <source>
        <dbReference type="EMBL" id="KAK7757209.1"/>
    </source>
</evidence>
<dbReference type="Pfam" id="PF20976">
    <property type="entry name" value="Pop8"/>
    <property type="match status" value="1"/>
</dbReference>
<dbReference type="InterPro" id="IPR049128">
    <property type="entry name" value="Pop8-like_dom"/>
</dbReference>
<gene>
    <name evidence="3" type="ORF">SLS62_000758</name>
</gene>
<name>A0AAN9UX54_9PEZI</name>
<organism evidence="3 4">
    <name type="scientific">Diatrype stigma</name>
    <dbReference type="NCBI Taxonomy" id="117547"/>
    <lineage>
        <taxon>Eukaryota</taxon>
        <taxon>Fungi</taxon>
        <taxon>Dikarya</taxon>
        <taxon>Ascomycota</taxon>
        <taxon>Pezizomycotina</taxon>
        <taxon>Sordariomycetes</taxon>
        <taxon>Xylariomycetidae</taxon>
        <taxon>Xylariales</taxon>
        <taxon>Diatrypaceae</taxon>
        <taxon>Diatrype</taxon>
    </lineage>
</organism>
<accession>A0AAN9UX54</accession>
<dbReference type="GO" id="GO:0008033">
    <property type="term" value="P:tRNA processing"/>
    <property type="evidence" value="ECO:0007669"/>
    <property type="project" value="InterPro"/>
</dbReference>
<proteinExistence type="predicted"/>
<evidence type="ECO:0000259" key="2">
    <source>
        <dbReference type="Pfam" id="PF20976"/>
    </source>
</evidence>
<evidence type="ECO:0000256" key="1">
    <source>
        <dbReference type="SAM" id="MobiDB-lite"/>
    </source>
</evidence>
<comment type="caution">
    <text evidence="3">The sequence shown here is derived from an EMBL/GenBank/DDBJ whole genome shotgun (WGS) entry which is preliminary data.</text>
</comment>
<keyword evidence="4" id="KW-1185">Reference proteome</keyword>
<dbReference type="AlphaFoldDB" id="A0AAN9UX54"/>
<sequence length="186" mass="19347">MAAAAAEQADAGDGDGDTPMTGTIPHPQASAASVASNGKKTQKFHELATCTIRAPPFAYAHLELFNSTTAITSTNSDSDSESSPRGLDALQVRSYCTAALRQFLGVAGEAIPLDVLQVRGRRCWVRVPRDDLGAFAAAVTAWQGVVLDGAGDGGDGGRRSTLRILGCSDWLGTLVGGRGEERLWSG</sequence>
<dbReference type="GO" id="GO:0004526">
    <property type="term" value="F:ribonuclease P activity"/>
    <property type="evidence" value="ECO:0007669"/>
    <property type="project" value="TreeGrafter"/>
</dbReference>
<dbReference type="PANTHER" id="PTHR28173:SF1">
    <property type="entry name" value="RIBONUCLEASES P_MRP PROTEIN SUBUNIT POP8"/>
    <property type="match status" value="1"/>
</dbReference>
<feature type="region of interest" description="Disordered" evidence="1">
    <location>
        <begin position="1"/>
        <end position="37"/>
    </location>
</feature>
<protein>
    <recommendedName>
        <fullName evidence="2">Ribonucleases P/MRP subunit Pop8-like domain-containing protein</fullName>
    </recommendedName>
</protein>
<dbReference type="Proteomes" id="UP001320420">
    <property type="component" value="Unassembled WGS sequence"/>
</dbReference>
<dbReference type="InterPro" id="IPR020347">
    <property type="entry name" value="Pop8"/>
</dbReference>
<dbReference type="GO" id="GO:0000294">
    <property type="term" value="P:nuclear-transcribed mRNA catabolic process, RNase MRP-dependent"/>
    <property type="evidence" value="ECO:0007669"/>
    <property type="project" value="TreeGrafter"/>
</dbReference>
<dbReference type="GO" id="GO:0000172">
    <property type="term" value="C:ribonuclease MRP complex"/>
    <property type="evidence" value="ECO:0007669"/>
    <property type="project" value="InterPro"/>
</dbReference>
<dbReference type="GO" id="GO:0005655">
    <property type="term" value="C:nucleolar ribonuclease P complex"/>
    <property type="evidence" value="ECO:0007669"/>
    <property type="project" value="InterPro"/>
</dbReference>
<evidence type="ECO:0000313" key="4">
    <source>
        <dbReference type="Proteomes" id="UP001320420"/>
    </source>
</evidence>